<evidence type="ECO:0000256" key="3">
    <source>
        <dbReference type="ARBA" id="ARBA00022692"/>
    </source>
</evidence>
<evidence type="ECO:0000256" key="1">
    <source>
        <dbReference type="ARBA" id="ARBA00004651"/>
    </source>
</evidence>
<dbReference type="AlphaFoldDB" id="A0A6B3YLR4"/>
<comment type="subcellular location">
    <subcellularLocation>
        <location evidence="1">Cell membrane</location>
        <topology evidence="1">Multi-pass membrane protein</topology>
    </subcellularLocation>
</comment>
<accession>A0A6B3YLR4</accession>
<keyword evidence="4" id="KW-1133">Transmembrane helix</keyword>
<organism evidence="7 8">
    <name type="scientific">Clostridium botulinum</name>
    <dbReference type="NCBI Taxonomy" id="1491"/>
    <lineage>
        <taxon>Bacteria</taxon>
        <taxon>Bacillati</taxon>
        <taxon>Bacillota</taxon>
        <taxon>Clostridia</taxon>
        <taxon>Eubacteriales</taxon>
        <taxon>Clostridiaceae</taxon>
        <taxon>Clostridium</taxon>
    </lineage>
</organism>
<sequence length="64" mass="7690">MTHLGMIIPIILLIIHLALMIFCLSKLFKQDFTNYLSKQLWIFIIMFFSIIGPISYLHFENWEE</sequence>
<name>A0A6B3YLR4_CLOBO</name>
<protein>
    <recommendedName>
        <fullName evidence="6">Cardiolipin synthase N-terminal domain-containing protein</fullName>
    </recommendedName>
</protein>
<evidence type="ECO:0000256" key="4">
    <source>
        <dbReference type="ARBA" id="ARBA00022989"/>
    </source>
</evidence>
<dbReference type="Pfam" id="PF13396">
    <property type="entry name" value="PLDc_N"/>
    <property type="match status" value="1"/>
</dbReference>
<reference evidence="7 8" key="1">
    <citation type="submission" date="2019-04" db="EMBL/GenBank/DDBJ databases">
        <title>Genome sequencing of Clostridium botulinum Groups I-IV and Clostridium butyricum.</title>
        <authorList>
            <person name="Brunt J."/>
            <person name="Van Vliet A.H.M."/>
            <person name="Stringer S.C."/>
            <person name="Carter A.T."/>
            <person name="Peck M.W."/>
        </authorList>
    </citation>
    <scope>NUCLEOTIDE SEQUENCE [LARGE SCALE GENOMIC DNA]</scope>
    <source>
        <strain evidence="7 8">IFR 18/037</strain>
    </source>
</reference>
<proteinExistence type="predicted"/>
<gene>
    <name evidence="7" type="ORF">FC794_00415</name>
</gene>
<feature type="domain" description="Cardiolipin synthase N-terminal" evidence="6">
    <location>
        <begin position="18"/>
        <end position="59"/>
    </location>
</feature>
<keyword evidence="5" id="KW-0472">Membrane</keyword>
<dbReference type="EMBL" id="SWOY01000001">
    <property type="protein sequence ID" value="NFG15287.1"/>
    <property type="molecule type" value="Genomic_DNA"/>
</dbReference>
<evidence type="ECO:0000313" key="8">
    <source>
        <dbReference type="Proteomes" id="UP000478995"/>
    </source>
</evidence>
<dbReference type="Proteomes" id="UP000478995">
    <property type="component" value="Unassembled WGS sequence"/>
</dbReference>
<evidence type="ECO:0000256" key="2">
    <source>
        <dbReference type="ARBA" id="ARBA00022475"/>
    </source>
</evidence>
<evidence type="ECO:0000256" key="5">
    <source>
        <dbReference type="ARBA" id="ARBA00023136"/>
    </source>
</evidence>
<keyword evidence="3" id="KW-0812">Transmembrane</keyword>
<keyword evidence="2" id="KW-1003">Cell membrane</keyword>
<dbReference type="GO" id="GO:0005886">
    <property type="term" value="C:plasma membrane"/>
    <property type="evidence" value="ECO:0007669"/>
    <property type="project" value="UniProtKB-SubCell"/>
</dbReference>
<evidence type="ECO:0000259" key="6">
    <source>
        <dbReference type="Pfam" id="PF13396"/>
    </source>
</evidence>
<evidence type="ECO:0000313" key="7">
    <source>
        <dbReference type="EMBL" id="NFG15287.1"/>
    </source>
</evidence>
<dbReference type="InterPro" id="IPR027379">
    <property type="entry name" value="CLS_N"/>
</dbReference>
<comment type="caution">
    <text evidence="7">The sequence shown here is derived from an EMBL/GenBank/DDBJ whole genome shotgun (WGS) entry which is preliminary data.</text>
</comment>